<comment type="subcellular location">
    <subcellularLocation>
        <location evidence="1">Cell projection</location>
        <location evidence="1">Cilium</location>
        <location evidence="1">Flagellum</location>
    </subcellularLocation>
</comment>
<reference evidence="10" key="1">
    <citation type="journal article" date="2014" name="Nature">
        <title>Elephant shark genome provides unique insights into gnathostome evolution.</title>
        <authorList>
            <consortium name="International Elephant Shark Genome Sequencing Consortium"/>
            <person name="Venkatesh B."/>
            <person name="Lee A.P."/>
            <person name="Ravi V."/>
            <person name="Maurya A.K."/>
            <person name="Lian M.M."/>
            <person name="Swann J.B."/>
            <person name="Ohta Y."/>
            <person name="Flajnik M.F."/>
            <person name="Sutoh Y."/>
            <person name="Kasahara M."/>
            <person name="Hoon S."/>
            <person name="Gangu V."/>
            <person name="Roy S.W."/>
            <person name="Irimia M."/>
            <person name="Korzh V."/>
            <person name="Kondrychyn I."/>
            <person name="Lim Z.W."/>
            <person name="Tay B.H."/>
            <person name="Tohari S."/>
            <person name="Kong K.W."/>
            <person name="Ho S."/>
            <person name="Lorente-Galdos B."/>
            <person name="Quilez J."/>
            <person name="Marques-Bonet T."/>
            <person name="Raney B.J."/>
            <person name="Ingham P.W."/>
            <person name="Tay A."/>
            <person name="Hillier L.W."/>
            <person name="Minx P."/>
            <person name="Boehm T."/>
            <person name="Wilson R.K."/>
            <person name="Brenner S."/>
            <person name="Warren W.C."/>
        </authorList>
    </citation>
    <scope>NUCLEOTIDE SEQUENCE</scope>
    <source>
        <tissue evidence="10">Gills</tissue>
    </source>
</reference>
<dbReference type="GO" id="GO:0031514">
    <property type="term" value="C:motile cilium"/>
    <property type="evidence" value="ECO:0007669"/>
    <property type="project" value="UniProtKB-SubCell"/>
</dbReference>
<evidence type="ECO:0000256" key="7">
    <source>
        <dbReference type="ARBA" id="ARBA00034142"/>
    </source>
</evidence>
<feature type="non-terminal residue" evidence="10">
    <location>
        <position position="438"/>
    </location>
</feature>
<evidence type="ECO:0000256" key="6">
    <source>
        <dbReference type="ARBA" id="ARBA00034116"/>
    </source>
</evidence>
<evidence type="ECO:0000256" key="3">
    <source>
        <dbReference type="ARBA" id="ARBA00023054"/>
    </source>
</evidence>
<keyword evidence="3" id="KW-0175">Coiled coil</keyword>
<keyword evidence="5" id="KW-0966">Cell projection</keyword>
<feature type="region of interest" description="Disordered" evidence="8">
    <location>
        <begin position="371"/>
        <end position="405"/>
    </location>
</feature>
<evidence type="ECO:0000256" key="1">
    <source>
        <dbReference type="ARBA" id="ARBA00004230"/>
    </source>
</evidence>
<dbReference type="EMBL" id="JW871324">
    <property type="protein sequence ID" value="AFP03842.1"/>
    <property type="molecule type" value="mRNA"/>
</dbReference>
<evidence type="ECO:0000256" key="5">
    <source>
        <dbReference type="ARBA" id="ARBA00023273"/>
    </source>
</evidence>
<feature type="region of interest" description="Disordered" evidence="8">
    <location>
        <begin position="1"/>
        <end position="45"/>
    </location>
</feature>
<dbReference type="PANTHER" id="PTHR15504">
    <property type="entry name" value="NASOPHARYNGEAL EPITHELIUM SPECIFIC PROTEIN 1"/>
    <property type="match status" value="1"/>
</dbReference>
<dbReference type="Pfam" id="PF13868">
    <property type="entry name" value="TPH"/>
    <property type="match status" value="1"/>
</dbReference>
<evidence type="ECO:0000313" key="10">
    <source>
        <dbReference type="EMBL" id="AFP03842.1"/>
    </source>
</evidence>
<feature type="region of interest" description="Disordered" evidence="8">
    <location>
        <begin position="111"/>
        <end position="132"/>
    </location>
</feature>
<feature type="domain" description="Trichohyalin-plectin-homology" evidence="9">
    <location>
        <begin position="176"/>
        <end position="437"/>
    </location>
</feature>
<keyword evidence="2" id="KW-0282">Flagellum</keyword>
<accession>V9KZF6</accession>
<evidence type="ECO:0000256" key="2">
    <source>
        <dbReference type="ARBA" id="ARBA00022846"/>
    </source>
</evidence>
<evidence type="ECO:0000256" key="8">
    <source>
        <dbReference type="SAM" id="MobiDB-lite"/>
    </source>
</evidence>
<name>V9KZF6_CALMI</name>
<sequence length="438" mass="52600">MSCPLSCPPSLPPPRREGVRHRGRERTSPVDETLFGTNDGVETEGSGLCSEEHLIKLMHKSPPNKPQESVRLITKDLIRKLIIPTEDPSGNTLIMSPNEFERIRAAAYVPTKEEREAERERVRHEKERAMDSAQERKNYMRMKELHRQQNEKLNDLEEEAKIRAQYLLEKANAMRMEQEDEVKKINKVILGTRCHAIRDAQILEKLQIRRELSEEESRLDEMMEVQRQKEVELQEAIHRQRKDNSLRGKAQIIEQMEERETQRVLEQEYKDQEAMERLRLLEELQRQDFAEMEERQRQRLVIRKEINDINEASLRRQQQLKEQDRQADQRVRDYQLQKQEREAEFEAEQSRIKREKAKEVARLRALQKRALDHKAEQDALRAKRNQEENERQWRRREREEARRKQETQELLAIARHQQISNKKHFLAVQAQREREDFN</sequence>
<evidence type="ECO:0000259" key="9">
    <source>
        <dbReference type="Pfam" id="PF13868"/>
    </source>
</evidence>
<dbReference type="AlphaFoldDB" id="V9KZF6"/>
<feature type="compositionally biased region" description="Pro residues" evidence="8">
    <location>
        <begin position="1"/>
        <end position="13"/>
    </location>
</feature>
<evidence type="ECO:0000256" key="4">
    <source>
        <dbReference type="ARBA" id="ARBA00023069"/>
    </source>
</evidence>
<dbReference type="InterPro" id="IPR033253">
    <property type="entry name" value="CFAP45"/>
</dbReference>
<keyword evidence="4" id="KW-0969">Cilium</keyword>
<dbReference type="InterPro" id="IPR043597">
    <property type="entry name" value="TPH_dom"/>
</dbReference>
<protein>
    <recommendedName>
        <fullName evidence="7">Cilia- and flagella-associated protein 45</fullName>
    </recommendedName>
</protein>
<comment type="similarity">
    <text evidence="6">Belongs to the CFAP45 family.</text>
</comment>
<proteinExistence type="evidence at transcript level"/>
<dbReference type="PANTHER" id="PTHR15504:SF0">
    <property type="entry name" value="CILIA- AND FLAGELLA-ASSOCIATED PROTEIN 45"/>
    <property type="match status" value="1"/>
</dbReference>
<organism evidence="10">
    <name type="scientific">Callorhinchus milii</name>
    <name type="common">Ghost shark</name>
    <dbReference type="NCBI Taxonomy" id="7868"/>
    <lineage>
        <taxon>Eukaryota</taxon>
        <taxon>Metazoa</taxon>
        <taxon>Chordata</taxon>
        <taxon>Craniata</taxon>
        <taxon>Vertebrata</taxon>
        <taxon>Chondrichthyes</taxon>
        <taxon>Holocephali</taxon>
        <taxon>Chimaeriformes</taxon>
        <taxon>Callorhinchidae</taxon>
        <taxon>Callorhinchus</taxon>
    </lineage>
</organism>